<evidence type="ECO:0000259" key="2">
    <source>
        <dbReference type="Pfam" id="PF01323"/>
    </source>
</evidence>
<sequence length="331" mass="36813">MTNFTIKIISDNVCPFCFLGKARLDRAISAFRNATPKGEADNFTISWHAFYLDPHASFKSVPVRDHVAQKFGSYSRVDAIHERLAQTGAEEGLNFTFKSRIGNTRDSHRLVQLGRSKGNEMENKVVNQIMKMFFEEGGDITSIDDLVKAAERGGLDPKEAKEWLLSDNGKREVEEEVNEATRMGVTAVPTFIINDKYRVQGAQSVDEFIKQFARAKAAEGEAESTYRGKEDNTYVLYQRSFSKSPMNGAPTRTEPAGNLTATVGSDFISACGGPDFCVVIAEFSVEESTIRSSPLESAPVRSRVGPARQINQGKYPRIASRSEDSLKMWRN</sequence>
<evidence type="ECO:0000313" key="3">
    <source>
        <dbReference type="EMBL" id="KAF3072717.1"/>
    </source>
</evidence>
<gene>
    <name evidence="3" type="ORF">CFAM422_004980</name>
</gene>
<proteinExistence type="predicted"/>
<evidence type="ECO:0000256" key="1">
    <source>
        <dbReference type="SAM" id="MobiDB-lite"/>
    </source>
</evidence>
<accession>A0A9P4XIU5</accession>
<feature type="region of interest" description="Disordered" evidence="1">
    <location>
        <begin position="291"/>
        <end position="331"/>
    </location>
</feature>
<organism evidence="3 4">
    <name type="scientific">Trichoderma lentiforme</name>
    <dbReference type="NCBI Taxonomy" id="1567552"/>
    <lineage>
        <taxon>Eukaryota</taxon>
        <taxon>Fungi</taxon>
        <taxon>Dikarya</taxon>
        <taxon>Ascomycota</taxon>
        <taxon>Pezizomycotina</taxon>
        <taxon>Sordariomycetes</taxon>
        <taxon>Hypocreomycetidae</taxon>
        <taxon>Hypocreales</taxon>
        <taxon>Hypocreaceae</taxon>
        <taxon>Trichoderma</taxon>
    </lineage>
</organism>
<reference evidence="3 4" key="1">
    <citation type="submission" date="2018-06" db="EMBL/GenBank/DDBJ databases">
        <title>Genome analysis of cellulolytic fungus Trichoderma lentiforme CFAM-422.</title>
        <authorList>
            <person name="Steindorff A.S."/>
            <person name="Formighieri E.F."/>
            <person name="Midorikawa G.E.O."/>
            <person name="Tamietti M.S."/>
            <person name="Ramos E.Z."/>
            <person name="Silva A.S."/>
            <person name="Bon E.P.S."/>
            <person name="Mendes T.D."/>
            <person name="Damaso M.C.T."/>
            <person name="Favaro L.C.L."/>
        </authorList>
    </citation>
    <scope>NUCLEOTIDE SEQUENCE [LARGE SCALE GENOMIC DNA]</scope>
    <source>
        <strain evidence="3 4">CFAM-422</strain>
    </source>
</reference>
<keyword evidence="4" id="KW-1185">Reference proteome</keyword>
<dbReference type="PANTHER" id="PTHR13887">
    <property type="entry name" value="GLUTATHIONE S-TRANSFERASE KAPPA"/>
    <property type="match status" value="1"/>
</dbReference>
<protein>
    <recommendedName>
        <fullName evidence="2">DSBA-like thioredoxin domain-containing protein</fullName>
    </recommendedName>
</protein>
<dbReference type="PANTHER" id="PTHR13887:SF41">
    <property type="entry name" value="THIOREDOXIN SUPERFAMILY PROTEIN"/>
    <property type="match status" value="1"/>
</dbReference>
<dbReference type="CDD" id="cd03024">
    <property type="entry name" value="DsbA_FrnE"/>
    <property type="match status" value="1"/>
</dbReference>
<dbReference type="InterPro" id="IPR036249">
    <property type="entry name" value="Thioredoxin-like_sf"/>
</dbReference>
<dbReference type="SUPFAM" id="SSF52833">
    <property type="entry name" value="Thioredoxin-like"/>
    <property type="match status" value="1"/>
</dbReference>
<dbReference type="Pfam" id="PF01323">
    <property type="entry name" value="DSBA"/>
    <property type="match status" value="1"/>
</dbReference>
<dbReference type="GO" id="GO:0016491">
    <property type="term" value="F:oxidoreductase activity"/>
    <property type="evidence" value="ECO:0007669"/>
    <property type="project" value="InterPro"/>
</dbReference>
<dbReference type="Gene3D" id="3.40.30.10">
    <property type="entry name" value="Glutaredoxin"/>
    <property type="match status" value="1"/>
</dbReference>
<comment type="caution">
    <text evidence="3">The sequence shown here is derived from an EMBL/GenBank/DDBJ whole genome shotgun (WGS) entry which is preliminary data.</text>
</comment>
<dbReference type="InterPro" id="IPR001853">
    <property type="entry name" value="DSBA-like_thioredoxin_dom"/>
</dbReference>
<evidence type="ECO:0000313" key="4">
    <source>
        <dbReference type="Proteomes" id="UP000801864"/>
    </source>
</evidence>
<name>A0A9P4XIU5_9HYPO</name>
<feature type="compositionally biased region" description="Basic and acidic residues" evidence="1">
    <location>
        <begin position="320"/>
        <end position="331"/>
    </location>
</feature>
<feature type="domain" description="DSBA-like thioredoxin" evidence="2">
    <location>
        <begin position="5"/>
        <end position="211"/>
    </location>
</feature>
<dbReference type="EMBL" id="QLNT01000007">
    <property type="protein sequence ID" value="KAF3072717.1"/>
    <property type="molecule type" value="Genomic_DNA"/>
</dbReference>
<dbReference type="AlphaFoldDB" id="A0A9P4XIU5"/>
<dbReference type="Proteomes" id="UP000801864">
    <property type="component" value="Unassembled WGS sequence"/>
</dbReference>